<evidence type="ECO:0000256" key="1">
    <source>
        <dbReference type="SAM" id="Phobius"/>
    </source>
</evidence>
<keyword evidence="1" id="KW-0472">Membrane</keyword>
<organism evidence="2 3">
    <name type="scientific">Ziziphus jujuba</name>
    <name type="common">Chinese jujube</name>
    <name type="synonym">Ziziphus sativa</name>
    <dbReference type="NCBI Taxonomy" id="326968"/>
    <lineage>
        <taxon>Eukaryota</taxon>
        <taxon>Viridiplantae</taxon>
        <taxon>Streptophyta</taxon>
        <taxon>Embryophyta</taxon>
        <taxon>Tracheophyta</taxon>
        <taxon>Spermatophyta</taxon>
        <taxon>Magnoliopsida</taxon>
        <taxon>eudicotyledons</taxon>
        <taxon>Gunneridae</taxon>
        <taxon>Pentapetalae</taxon>
        <taxon>rosids</taxon>
        <taxon>fabids</taxon>
        <taxon>Rosales</taxon>
        <taxon>Rhamnaceae</taxon>
        <taxon>Paliureae</taxon>
        <taxon>Ziziphus</taxon>
    </lineage>
</organism>
<evidence type="ECO:0000313" key="3">
    <source>
        <dbReference type="RefSeq" id="XP_060675293.1"/>
    </source>
</evidence>
<keyword evidence="1" id="KW-0812">Transmembrane</keyword>
<dbReference type="PROSITE" id="PS51257">
    <property type="entry name" value="PROKAR_LIPOPROTEIN"/>
    <property type="match status" value="1"/>
</dbReference>
<accession>A0ABM4AEX7</accession>
<reference evidence="3" key="1">
    <citation type="submission" date="2025-08" db="UniProtKB">
        <authorList>
            <consortium name="RefSeq"/>
        </authorList>
    </citation>
    <scope>IDENTIFICATION</scope>
    <source>
        <tissue evidence="3">Seedling</tissue>
    </source>
</reference>
<gene>
    <name evidence="3" type="primary">LOC132804921</name>
</gene>
<keyword evidence="1" id="KW-1133">Transmembrane helix</keyword>
<dbReference type="Proteomes" id="UP001652623">
    <property type="component" value="Chromosome 8"/>
</dbReference>
<evidence type="ECO:0000313" key="2">
    <source>
        <dbReference type="Proteomes" id="UP001652623"/>
    </source>
</evidence>
<dbReference type="RefSeq" id="XP_060675293.1">
    <property type="nucleotide sequence ID" value="XM_060819310.1"/>
</dbReference>
<keyword evidence="2" id="KW-1185">Reference proteome</keyword>
<dbReference type="GeneID" id="132804921"/>
<feature type="transmembrane region" description="Helical" evidence="1">
    <location>
        <begin position="12"/>
        <end position="32"/>
    </location>
</feature>
<sequence>MESKTNKMNRNFYLLVLALIGLLASVIVTSCFHEFQMIWEKDIRDQFAECAVQLHGSVATSIKDGLITMTIKFLHFFTAKWMQFRYLSPLQPLPFSTSNLFWFSFARSISSMPDLPFS</sequence>
<name>A0ABM4AEX7_ZIZJJ</name>
<protein>
    <submittedName>
        <fullName evidence="3">Uncharacterized protein LOC132804921</fullName>
    </submittedName>
</protein>
<proteinExistence type="predicted"/>